<evidence type="ECO:0000313" key="1">
    <source>
        <dbReference type="EMBL" id="KRN93224.1"/>
    </source>
</evidence>
<name>A0A0R2KUG2_9LACO</name>
<evidence type="ECO:0000313" key="2">
    <source>
        <dbReference type="Proteomes" id="UP000051859"/>
    </source>
</evidence>
<dbReference type="InterPro" id="IPR010146">
    <property type="entry name" value="CRISPR-assoc_prot_Csn2-typ"/>
</dbReference>
<reference evidence="1 2" key="1">
    <citation type="journal article" date="2015" name="Genome Announc.">
        <title>Expanding the biotechnology potential of lactobacilli through comparative genomics of 213 strains and associated genera.</title>
        <authorList>
            <person name="Sun Z."/>
            <person name="Harris H.M."/>
            <person name="McCann A."/>
            <person name="Guo C."/>
            <person name="Argimon S."/>
            <person name="Zhang W."/>
            <person name="Yang X."/>
            <person name="Jeffery I.B."/>
            <person name="Cooney J.C."/>
            <person name="Kagawa T.F."/>
            <person name="Liu W."/>
            <person name="Song Y."/>
            <person name="Salvetti E."/>
            <person name="Wrobel A."/>
            <person name="Rasinkangas P."/>
            <person name="Parkhill J."/>
            <person name="Rea M.C."/>
            <person name="O'Sullivan O."/>
            <person name="Ritari J."/>
            <person name="Douillard F.P."/>
            <person name="Paul Ross R."/>
            <person name="Yang R."/>
            <person name="Briner A.E."/>
            <person name="Felis G.E."/>
            <person name="de Vos W.M."/>
            <person name="Barrangou R."/>
            <person name="Klaenhammer T.R."/>
            <person name="Caufield P.W."/>
            <person name="Cui Y."/>
            <person name="Zhang H."/>
            <person name="O'Toole P.W."/>
        </authorList>
    </citation>
    <scope>NUCLEOTIDE SEQUENCE [LARGE SCALE GENOMIC DNA]</scope>
    <source>
        <strain evidence="1 2">DSM 18001</strain>
    </source>
</reference>
<keyword evidence="2" id="KW-1185">Reference proteome</keyword>
<dbReference type="Pfam" id="PF09711">
    <property type="entry name" value="Cas_Csn2"/>
    <property type="match status" value="1"/>
</dbReference>
<organism evidence="1 2">
    <name type="scientific">Pediococcus stilesii</name>
    <dbReference type="NCBI Taxonomy" id="331679"/>
    <lineage>
        <taxon>Bacteria</taxon>
        <taxon>Bacillati</taxon>
        <taxon>Bacillota</taxon>
        <taxon>Bacilli</taxon>
        <taxon>Lactobacillales</taxon>
        <taxon>Lactobacillaceae</taxon>
        <taxon>Pediococcus</taxon>
    </lineage>
</organism>
<dbReference type="Proteomes" id="UP000051859">
    <property type="component" value="Unassembled WGS sequence"/>
</dbReference>
<dbReference type="CDD" id="cd12218">
    <property type="entry name" value="Csn2"/>
    <property type="match status" value="1"/>
</dbReference>
<proteinExistence type="predicted"/>
<dbReference type="NCBIfam" id="TIGR01866">
    <property type="entry name" value="cas_Csn2"/>
    <property type="match status" value="1"/>
</dbReference>
<accession>A0A0R2KUG2</accession>
<dbReference type="PATRIC" id="fig|331679.3.peg.857"/>
<dbReference type="RefSeq" id="WP_057804034.1">
    <property type="nucleotide sequence ID" value="NZ_JQBX01000020.1"/>
</dbReference>
<comment type="caution">
    <text evidence="1">The sequence shown here is derived from an EMBL/GenBank/DDBJ whole genome shotgun (WGS) entry which is preliminary data.</text>
</comment>
<dbReference type="AlphaFoldDB" id="A0A0R2KUG2"/>
<dbReference type="InterPro" id="IPR038600">
    <property type="entry name" value="Csn2_sf"/>
</dbReference>
<dbReference type="EMBL" id="JQBX01000020">
    <property type="protein sequence ID" value="KRN93224.1"/>
    <property type="molecule type" value="Genomic_DNA"/>
</dbReference>
<dbReference type="STRING" id="331679.IV81_GL000853"/>
<sequence>MKISYKTHIPFQVDNQKITVVGTNSPIVYTDLVNGFQDKNECIEIVDDQYNQIEVGKITDWIGDVGDGTLVAQKYLSKVEKLYSDSLVDENRNKIHDQMNELFNTVSEQLFMLDLPISIDYDFEIKRLLKFCNIRFDPVLTNNPYGIIESVLKIHEECDIKSCVVLTNVAHYLTPSQYLDLIELVKQTNQSLVLIEFTEIGCQEFYKNSEFYYIDADFVDWHL</sequence>
<protein>
    <submittedName>
        <fullName evidence="1">Sag0897 family CRISPR-associated protein</fullName>
    </submittedName>
</protein>
<gene>
    <name evidence="1" type="ORF">IV81_GL000853</name>
</gene>
<dbReference type="Gene3D" id="3.40.50.11940">
    <property type="match status" value="1"/>
</dbReference>